<dbReference type="OrthoDB" id="124922at2759"/>
<evidence type="ECO:0000313" key="3">
    <source>
        <dbReference type="EMBL" id="POM79262.1"/>
    </source>
</evidence>
<gene>
    <name evidence="3" type="ORF">PHPALM_3111</name>
</gene>
<dbReference type="Gene3D" id="1.10.443.10">
    <property type="entry name" value="Intergrase catalytic core"/>
    <property type="match status" value="1"/>
</dbReference>
<dbReference type="GO" id="GO:0006310">
    <property type="term" value="P:DNA recombination"/>
    <property type="evidence" value="ECO:0007669"/>
    <property type="project" value="UniProtKB-KW"/>
</dbReference>
<dbReference type="InterPro" id="IPR013762">
    <property type="entry name" value="Integrase-like_cat_sf"/>
</dbReference>
<sequence length="140" mass="15234">MLWGSIVIGFVFLDRSSELWGPPTKNDHEMDVSHCVKAADVILRNKYGSHKGAQTRQGSTIRHSRSGLPNVYPVVAAELCLLTRKRWLSDGRPVGPYLISTSQSKTINKSTVTKTIKNAATALGSQPSNYSSHSLRIGGA</sequence>
<dbReference type="SUPFAM" id="SSF56349">
    <property type="entry name" value="DNA breaking-rejoining enzymes"/>
    <property type="match status" value="1"/>
</dbReference>
<evidence type="ECO:0000256" key="1">
    <source>
        <dbReference type="ARBA" id="ARBA00023172"/>
    </source>
</evidence>
<evidence type="ECO:0000256" key="2">
    <source>
        <dbReference type="SAM" id="SignalP"/>
    </source>
</evidence>
<evidence type="ECO:0008006" key="5">
    <source>
        <dbReference type="Google" id="ProtNLM"/>
    </source>
</evidence>
<dbReference type="GO" id="GO:0003677">
    <property type="term" value="F:DNA binding"/>
    <property type="evidence" value="ECO:0007669"/>
    <property type="project" value="InterPro"/>
</dbReference>
<dbReference type="GO" id="GO:0015074">
    <property type="term" value="P:DNA integration"/>
    <property type="evidence" value="ECO:0007669"/>
    <property type="project" value="InterPro"/>
</dbReference>
<reference evidence="3 4" key="1">
    <citation type="journal article" date="2017" name="Genome Biol. Evol.">
        <title>Phytophthora megakarya and P. palmivora, closely related causal agents of cacao black pod rot, underwent increases in genome sizes and gene numbers by different mechanisms.</title>
        <authorList>
            <person name="Ali S.S."/>
            <person name="Shao J."/>
            <person name="Lary D.J."/>
            <person name="Kronmiller B."/>
            <person name="Shen D."/>
            <person name="Strem M.D."/>
            <person name="Amoako-Attah I."/>
            <person name="Akrofi A.Y."/>
            <person name="Begoude B.A."/>
            <person name="Ten Hoopen G.M."/>
            <person name="Coulibaly K."/>
            <person name="Kebe B.I."/>
            <person name="Melnick R.L."/>
            <person name="Guiltinan M.J."/>
            <person name="Tyler B.M."/>
            <person name="Meinhardt L.W."/>
            <person name="Bailey B.A."/>
        </authorList>
    </citation>
    <scope>NUCLEOTIDE SEQUENCE [LARGE SCALE GENOMIC DNA]</scope>
    <source>
        <strain evidence="4">sbr112.9</strain>
    </source>
</reference>
<protein>
    <recommendedName>
        <fullName evidence="5">Tyr recombinase domain-containing protein</fullName>
    </recommendedName>
</protein>
<name>A0A2P4YN67_9STRA</name>
<keyword evidence="2" id="KW-0732">Signal</keyword>
<keyword evidence="4" id="KW-1185">Reference proteome</keyword>
<evidence type="ECO:0000313" key="4">
    <source>
        <dbReference type="Proteomes" id="UP000237271"/>
    </source>
</evidence>
<dbReference type="AlphaFoldDB" id="A0A2P4YN67"/>
<accession>A0A2P4YN67</accession>
<feature type="chain" id="PRO_5015143059" description="Tyr recombinase domain-containing protein" evidence="2">
    <location>
        <begin position="19"/>
        <end position="140"/>
    </location>
</feature>
<proteinExistence type="predicted"/>
<feature type="signal peptide" evidence="2">
    <location>
        <begin position="1"/>
        <end position="18"/>
    </location>
</feature>
<comment type="caution">
    <text evidence="3">The sequence shown here is derived from an EMBL/GenBank/DDBJ whole genome shotgun (WGS) entry which is preliminary data.</text>
</comment>
<dbReference type="InterPro" id="IPR011010">
    <property type="entry name" value="DNA_brk_join_enz"/>
</dbReference>
<organism evidence="3 4">
    <name type="scientific">Phytophthora palmivora</name>
    <dbReference type="NCBI Taxonomy" id="4796"/>
    <lineage>
        <taxon>Eukaryota</taxon>
        <taxon>Sar</taxon>
        <taxon>Stramenopiles</taxon>
        <taxon>Oomycota</taxon>
        <taxon>Peronosporomycetes</taxon>
        <taxon>Peronosporales</taxon>
        <taxon>Peronosporaceae</taxon>
        <taxon>Phytophthora</taxon>
    </lineage>
</organism>
<dbReference type="EMBL" id="NCKW01001819">
    <property type="protein sequence ID" value="POM79262.1"/>
    <property type="molecule type" value="Genomic_DNA"/>
</dbReference>
<dbReference type="Proteomes" id="UP000237271">
    <property type="component" value="Unassembled WGS sequence"/>
</dbReference>
<keyword evidence="1" id="KW-0233">DNA recombination</keyword>